<dbReference type="EMBL" id="EQ974322">
    <property type="protein sequence ID" value="EEF30439.1"/>
    <property type="molecule type" value="Genomic_DNA"/>
</dbReference>
<evidence type="ECO:0000313" key="2">
    <source>
        <dbReference type="Proteomes" id="UP000008311"/>
    </source>
</evidence>
<dbReference type="InParanoid" id="B9T138"/>
<dbReference type="AlphaFoldDB" id="B9T138"/>
<gene>
    <name evidence="1" type="ORF">RCOM_0272260</name>
</gene>
<reference evidence="2" key="1">
    <citation type="journal article" date="2010" name="Nat. Biotechnol.">
        <title>Draft genome sequence of the oilseed species Ricinus communis.</title>
        <authorList>
            <person name="Chan A.P."/>
            <person name="Crabtree J."/>
            <person name="Zhao Q."/>
            <person name="Lorenzi H."/>
            <person name="Orvis J."/>
            <person name="Puiu D."/>
            <person name="Melake-Berhan A."/>
            <person name="Jones K.M."/>
            <person name="Redman J."/>
            <person name="Chen G."/>
            <person name="Cahoon E.B."/>
            <person name="Gedil M."/>
            <person name="Stanke M."/>
            <person name="Haas B.J."/>
            <person name="Wortman J.R."/>
            <person name="Fraser-Liggett C.M."/>
            <person name="Ravel J."/>
            <person name="Rabinowicz P.D."/>
        </authorList>
    </citation>
    <scope>NUCLEOTIDE SEQUENCE [LARGE SCALE GENOMIC DNA]</scope>
    <source>
        <strain evidence="2">cv. Hale</strain>
    </source>
</reference>
<sequence length="105" mass="11580">MVGYLQGFSATHLSSNKQRAIRLKNGFCTAHVLARVKPSFNAKASPARRDSIYVCLICQQSHCHDFLFASEKDASTLNLIDVPSGGDREEGDSCTLLESFLFLVQ</sequence>
<accession>B9T138</accession>
<keyword evidence="2" id="KW-1185">Reference proteome</keyword>
<evidence type="ECO:0000313" key="1">
    <source>
        <dbReference type="EMBL" id="EEF30439.1"/>
    </source>
</evidence>
<dbReference type="Proteomes" id="UP000008311">
    <property type="component" value="Unassembled WGS sequence"/>
</dbReference>
<name>B9T138_RICCO</name>
<proteinExistence type="predicted"/>
<organism evidence="1 2">
    <name type="scientific">Ricinus communis</name>
    <name type="common">Castor bean</name>
    <dbReference type="NCBI Taxonomy" id="3988"/>
    <lineage>
        <taxon>Eukaryota</taxon>
        <taxon>Viridiplantae</taxon>
        <taxon>Streptophyta</taxon>
        <taxon>Embryophyta</taxon>
        <taxon>Tracheophyta</taxon>
        <taxon>Spermatophyta</taxon>
        <taxon>Magnoliopsida</taxon>
        <taxon>eudicotyledons</taxon>
        <taxon>Gunneridae</taxon>
        <taxon>Pentapetalae</taxon>
        <taxon>rosids</taxon>
        <taxon>fabids</taxon>
        <taxon>Malpighiales</taxon>
        <taxon>Euphorbiaceae</taxon>
        <taxon>Acalyphoideae</taxon>
        <taxon>Acalypheae</taxon>
        <taxon>Ricinus</taxon>
    </lineage>
</organism>
<protein>
    <submittedName>
        <fullName evidence="1">Uncharacterized protein</fullName>
    </submittedName>
</protein>